<proteinExistence type="predicted"/>
<dbReference type="AlphaFoldDB" id="A0A1E3J391"/>
<dbReference type="RefSeq" id="XP_019031310.1">
    <property type="nucleotide sequence ID" value="XM_019176835.1"/>
</dbReference>
<evidence type="ECO:0000256" key="1">
    <source>
        <dbReference type="SAM" id="MobiDB-lite"/>
    </source>
</evidence>
<evidence type="ECO:0000313" key="3">
    <source>
        <dbReference type="Proteomes" id="UP000094819"/>
    </source>
</evidence>
<name>A0A1E3J391_9TREE</name>
<dbReference type="EMBL" id="AWGH01000013">
    <property type="protein sequence ID" value="ODN95330.1"/>
    <property type="molecule type" value="Genomic_DNA"/>
</dbReference>
<comment type="caution">
    <text evidence="2">The sequence shown here is derived from an EMBL/GenBank/DDBJ whole genome shotgun (WGS) entry which is preliminary data.</text>
</comment>
<evidence type="ECO:0000313" key="2">
    <source>
        <dbReference type="EMBL" id="ODN95330.1"/>
    </source>
</evidence>
<protein>
    <submittedName>
        <fullName evidence="2">Uncharacterized protein</fullName>
    </submittedName>
</protein>
<gene>
    <name evidence="2" type="ORF">L198_04726</name>
</gene>
<feature type="compositionally biased region" description="Basic and acidic residues" evidence="1">
    <location>
        <begin position="26"/>
        <end position="40"/>
    </location>
</feature>
<feature type="region of interest" description="Disordered" evidence="1">
    <location>
        <begin position="1"/>
        <end position="41"/>
    </location>
</feature>
<organism evidence="2 3">
    <name type="scientific">Cryptococcus wingfieldii CBS 7118</name>
    <dbReference type="NCBI Taxonomy" id="1295528"/>
    <lineage>
        <taxon>Eukaryota</taxon>
        <taxon>Fungi</taxon>
        <taxon>Dikarya</taxon>
        <taxon>Basidiomycota</taxon>
        <taxon>Agaricomycotina</taxon>
        <taxon>Tremellomycetes</taxon>
        <taxon>Tremellales</taxon>
        <taxon>Cryptococcaceae</taxon>
        <taxon>Cryptococcus</taxon>
    </lineage>
</organism>
<reference evidence="2 3" key="1">
    <citation type="submission" date="2016-06" db="EMBL/GenBank/DDBJ databases">
        <title>Evolution of pathogenesis and genome organization in the Tremellales.</title>
        <authorList>
            <person name="Cuomo C."/>
            <person name="Litvintseva A."/>
            <person name="Heitman J."/>
            <person name="Chen Y."/>
            <person name="Sun S."/>
            <person name="Springer D."/>
            <person name="Dromer F."/>
            <person name="Young S."/>
            <person name="Zeng Q."/>
            <person name="Chapman S."/>
            <person name="Gujja S."/>
            <person name="Saif S."/>
            <person name="Birren B."/>
        </authorList>
    </citation>
    <scope>NUCLEOTIDE SEQUENCE [LARGE SCALE GENOMIC DNA]</scope>
    <source>
        <strain evidence="2 3">CBS 7118</strain>
    </source>
</reference>
<accession>A0A1E3J391</accession>
<dbReference type="GeneID" id="30193939"/>
<keyword evidence="3" id="KW-1185">Reference proteome</keyword>
<sequence length="227" mass="24514">MTGQTPDEPVPHSPCVDPSRTPGIEVSEHTDNDEEAKQHQDINGTVMKKRLDHWKVISGNSRDLRDICHSASVLARFHFSGRWYSWGHPNAAQHMFQRVGLTQSAIFGWVNRDIASLSLVKESAAISALHSDGPTVDLALSIGPFLDTGSLCDVYSISPPNTAPRFDNFPPLVLKVMNPSTFDDAAGGVAFATGEQATEAWKTETGLYAGKLASLQGSIVPLCFGAL</sequence>
<dbReference type="Proteomes" id="UP000094819">
    <property type="component" value="Unassembled WGS sequence"/>
</dbReference>